<dbReference type="InterPro" id="IPR007919">
    <property type="entry name" value="UPF0220"/>
</dbReference>
<accession>A0A0N1I6R2</accession>
<dbReference type="OrthoDB" id="268928at2759"/>
<evidence type="ECO:0000256" key="1">
    <source>
        <dbReference type="ARBA" id="ARBA00004141"/>
    </source>
</evidence>
<reference evidence="7 8" key="1">
    <citation type="journal article" date="2015" name="PLoS Pathog.">
        <title>Leptomonas seymouri: Adaptations to the Dixenous Life Cycle Analyzed by Genome Sequencing, Transcriptome Profiling and Co-infection with Leishmania donovani.</title>
        <authorList>
            <person name="Kraeva N."/>
            <person name="Butenko A."/>
            <person name="Hlavacova J."/>
            <person name="Kostygov A."/>
            <person name="Myskova J."/>
            <person name="Grybchuk D."/>
            <person name="Lestinova T."/>
            <person name="Votypka J."/>
            <person name="Volf P."/>
            <person name="Opperdoes F."/>
            <person name="Flegontov P."/>
            <person name="Lukes J."/>
            <person name="Yurchenko V."/>
        </authorList>
    </citation>
    <scope>NUCLEOTIDE SEQUENCE [LARGE SCALE GENOMIC DNA]</scope>
    <source>
        <strain evidence="7 8">ATCC 30220</strain>
    </source>
</reference>
<protein>
    <recommendedName>
        <fullName evidence="9">Transmembrane protein</fullName>
    </recommendedName>
</protein>
<dbReference type="AlphaFoldDB" id="A0A0N1I6R2"/>
<evidence type="ECO:0000313" key="7">
    <source>
        <dbReference type="EMBL" id="KPI87873.1"/>
    </source>
</evidence>
<evidence type="ECO:0000256" key="3">
    <source>
        <dbReference type="ARBA" id="ARBA00022692"/>
    </source>
</evidence>
<dbReference type="Proteomes" id="UP000038009">
    <property type="component" value="Unassembled WGS sequence"/>
</dbReference>
<name>A0A0N1I6R2_LEPSE</name>
<dbReference type="OMA" id="NFLMWLP"/>
<feature type="transmembrane region" description="Helical" evidence="6">
    <location>
        <begin position="113"/>
        <end position="133"/>
    </location>
</feature>
<evidence type="ECO:0008006" key="9">
    <source>
        <dbReference type="Google" id="ProtNLM"/>
    </source>
</evidence>
<feature type="transmembrane region" description="Helical" evidence="6">
    <location>
        <begin position="39"/>
        <end position="60"/>
    </location>
</feature>
<dbReference type="GO" id="GO:0016020">
    <property type="term" value="C:membrane"/>
    <property type="evidence" value="ECO:0007669"/>
    <property type="project" value="UniProtKB-SubCell"/>
</dbReference>
<feature type="transmembrane region" description="Helical" evidence="6">
    <location>
        <begin position="81"/>
        <end position="101"/>
    </location>
</feature>
<comment type="caution">
    <text evidence="7">The sequence shown here is derived from an EMBL/GenBank/DDBJ whole genome shotgun (WGS) entry which is preliminary data.</text>
</comment>
<dbReference type="EMBL" id="LJSK01000071">
    <property type="protein sequence ID" value="KPI87873.1"/>
    <property type="molecule type" value="Genomic_DNA"/>
</dbReference>
<evidence type="ECO:0000256" key="4">
    <source>
        <dbReference type="ARBA" id="ARBA00022989"/>
    </source>
</evidence>
<keyword evidence="8" id="KW-1185">Reference proteome</keyword>
<evidence type="ECO:0000313" key="8">
    <source>
        <dbReference type="Proteomes" id="UP000038009"/>
    </source>
</evidence>
<comment type="subcellular location">
    <subcellularLocation>
        <location evidence="1">Membrane</location>
        <topology evidence="1">Multi-pass membrane protein</topology>
    </subcellularLocation>
</comment>
<dbReference type="Pfam" id="PF05255">
    <property type="entry name" value="UPF0220"/>
    <property type="match status" value="1"/>
</dbReference>
<dbReference type="VEuPathDB" id="TriTrypDB:Lsey_0071_0120"/>
<keyword evidence="3 6" id="KW-0812">Transmembrane</keyword>
<comment type="similarity">
    <text evidence="2">Belongs to the UPF0220 family.</text>
</comment>
<evidence type="ECO:0000256" key="2">
    <source>
        <dbReference type="ARBA" id="ARBA00005335"/>
    </source>
</evidence>
<dbReference type="PANTHER" id="PTHR13180">
    <property type="entry name" value="SMALL MEMBRANE PROTEIN-RELATED"/>
    <property type="match status" value="1"/>
</dbReference>
<proteinExistence type="inferred from homology"/>
<evidence type="ECO:0000256" key="6">
    <source>
        <dbReference type="SAM" id="Phobius"/>
    </source>
</evidence>
<keyword evidence="4 6" id="KW-1133">Transmembrane helix</keyword>
<gene>
    <name evidence="7" type="ORF">ABL78_3030</name>
</gene>
<organism evidence="7 8">
    <name type="scientific">Leptomonas seymouri</name>
    <dbReference type="NCBI Taxonomy" id="5684"/>
    <lineage>
        <taxon>Eukaryota</taxon>
        <taxon>Discoba</taxon>
        <taxon>Euglenozoa</taxon>
        <taxon>Kinetoplastea</taxon>
        <taxon>Metakinetoplastina</taxon>
        <taxon>Trypanosomatida</taxon>
        <taxon>Trypanosomatidae</taxon>
        <taxon>Leishmaniinae</taxon>
        <taxon>Leptomonas</taxon>
    </lineage>
</organism>
<sequence>MISRAVLVVSSGALMGTALLILADGAVMASRVNLPYQFLMWLPTLTALMGTFVLFFVNPAHILNPNSDEDDEDAIKNGKSMFFLGTLLLFASICLSVWKAIDPYGNHKASWPGAALPIASLIILLMNVAMFSARVQRDEF</sequence>
<keyword evidence="5 6" id="KW-0472">Membrane</keyword>
<evidence type="ECO:0000256" key="5">
    <source>
        <dbReference type="ARBA" id="ARBA00023136"/>
    </source>
</evidence>